<keyword evidence="1" id="KW-0472">Membrane</keyword>
<sequence length="620" mass="71160">MSEITVTRSVQKRKDLQGIRGLAILSVLAFHFYPRNFPNGYLGVDQFFVLSGFLQCMLLSKNFEKPLLSILANFYARRLKRILPLYILMILLILVALHTVFPTSSIVQNEASATKALLFVSNRQHTDEENYFEKLNMAIDLFTHTWSLSVEVQFYAIVPVIFLIGSAMKGEWRIGFYGCLCAISSIYHFSSSPDFAFNSTLARIWQFLIGMITYFQFVSGSNNDGYSPIVTIEDGGEIRDEAVKNVPTSLENFTKYFFLAPMVCIAFCPIELSPNCLRPIFTVFTGIIMFLSIDDKVLGHKFLTYLGDISYSLYLVHWPIVAYAKMMYEDNEYAHAACLFLSILLAVIIYETFEKWYLTSQNAHCAIVTTILIVFCVLLIYRSKIDDAEIETIENVTVATEVGKQVGNHRSYAKLDGVTDGMTLFDAQKRNMYWSMYDIYIDEMNEPGCVRDFPHPWCYYTPDYAFMLTRHIAVSEPLDTPGVVHNDTKYQEMVTRLKRMLPNIKKKLFIMDSFPRVDENKVNWIVPDLRSGKSMEEISFGLYERDDGYEIGRMRHAALVEECGPKCELIDILTLLRNSTTGQLQYFDNRGLSYFTSRNHLSAHGVELVRPLFSDICDKL</sequence>
<name>A0A8R1HXQ4_CAEJA</name>
<evidence type="ECO:0000313" key="4">
    <source>
        <dbReference type="EnsemblMetazoa" id="CJA10232b.1"/>
    </source>
</evidence>
<dbReference type="EnsemblMetazoa" id="CJA10232b.1">
    <property type="protein sequence ID" value="CJA10232b.1"/>
    <property type="gene ID" value="WBGene00129436"/>
</dbReference>
<evidence type="ECO:0000256" key="1">
    <source>
        <dbReference type="SAM" id="Phobius"/>
    </source>
</evidence>
<dbReference type="PANTHER" id="PTHR23028">
    <property type="entry name" value="ACETYLTRANSFERASE"/>
    <property type="match status" value="1"/>
</dbReference>
<feature type="transmembrane region" description="Helical" evidence="1">
    <location>
        <begin position="172"/>
        <end position="189"/>
    </location>
</feature>
<dbReference type="Pfam" id="PF01757">
    <property type="entry name" value="Acyl_transf_3"/>
    <property type="match status" value="1"/>
</dbReference>
<dbReference type="InterPro" id="IPR043968">
    <property type="entry name" value="SGNH"/>
</dbReference>
<keyword evidence="1" id="KW-0812">Transmembrane</keyword>
<dbReference type="Pfam" id="PF19040">
    <property type="entry name" value="SGNH"/>
    <property type="match status" value="1"/>
</dbReference>
<organism evidence="4 5">
    <name type="scientific">Caenorhabditis japonica</name>
    <dbReference type="NCBI Taxonomy" id="281687"/>
    <lineage>
        <taxon>Eukaryota</taxon>
        <taxon>Metazoa</taxon>
        <taxon>Ecdysozoa</taxon>
        <taxon>Nematoda</taxon>
        <taxon>Chromadorea</taxon>
        <taxon>Rhabditida</taxon>
        <taxon>Rhabditina</taxon>
        <taxon>Rhabditomorpha</taxon>
        <taxon>Rhabditoidea</taxon>
        <taxon>Rhabditidae</taxon>
        <taxon>Peloderinae</taxon>
        <taxon>Caenorhabditis</taxon>
    </lineage>
</organism>
<evidence type="ECO:0008006" key="6">
    <source>
        <dbReference type="Google" id="ProtNLM"/>
    </source>
</evidence>
<accession>A0A8R1HXQ4</accession>
<protein>
    <recommendedName>
        <fullName evidence="6">Acyl_transf_3 domain-containing protein</fullName>
    </recommendedName>
</protein>
<feature type="transmembrane region" description="Helical" evidence="1">
    <location>
        <begin position="146"/>
        <end position="165"/>
    </location>
</feature>
<feature type="transmembrane region" description="Helical" evidence="1">
    <location>
        <begin position="195"/>
        <end position="215"/>
    </location>
</feature>
<keyword evidence="1" id="KW-1133">Transmembrane helix</keyword>
<feature type="domain" description="SGNH" evidence="3">
    <location>
        <begin position="481"/>
        <end position="614"/>
    </location>
</feature>
<dbReference type="AlphaFoldDB" id="A0A8R1HXQ4"/>
<proteinExistence type="predicted"/>
<evidence type="ECO:0000259" key="3">
    <source>
        <dbReference type="Pfam" id="PF19040"/>
    </source>
</evidence>
<dbReference type="InterPro" id="IPR050879">
    <property type="entry name" value="Acyltransferase_3"/>
</dbReference>
<dbReference type="GO" id="GO:0016020">
    <property type="term" value="C:membrane"/>
    <property type="evidence" value="ECO:0007669"/>
    <property type="project" value="TreeGrafter"/>
</dbReference>
<reference evidence="4" key="2">
    <citation type="submission" date="2022-06" db="UniProtKB">
        <authorList>
            <consortium name="EnsemblMetazoa"/>
        </authorList>
    </citation>
    <scope>IDENTIFICATION</scope>
    <source>
        <strain evidence="4">DF5081</strain>
    </source>
</reference>
<dbReference type="GO" id="GO:0016747">
    <property type="term" value="F:acyltransferase activity, transferring groups other than amino-acyl groups"/>
    <property type="evidence" value="ECO:0007669"/>
    <property type="project" value="InterPro"/>
</dbReference>
<reference evidence="5" key="1">
    <citation type="submission" date="2010-08" db="EMBL/GenBank/DDBJ databases">
        <authorList>
            <consortium name="Caenorhabditis japonica Sequencing Consortium"/>
            <person name="Wilson R.K."/>
        </authorList>
    </citation>
    <scope>NUCLEOTIDE SEQUENCE [LARGE SCALE GENOMIC DNA]</scope>
    <source>
        <strain evidence="5">DF5081</strain>
    </source>
</reference>
<keyword evidence="5" id="KW-1185">Reference proteome</keyword>
<dbReference type="InterPro" id="IPR002656">
    <property type="entry name" value="Acyl_transf_3_dom"/>
</dbReference>
<evidence type="ECO:0000313" key="5">
    <source>
        <dbReference type="Proteomes" id="UP000005237"/>
    </source>
</evidence>
<feature type="transmembrane region" description="Helical" evidence="1">
    <location>
        <begin position="333"/>
        <end position="350"/>
    </location>
</feature>
<dbReference type="PANTHER" id="PTHR23028:SF118">
    <property type="entry name" value="ACYL_TRANSF_3 DOMAIN-CONTAINING PROTEIN"/>
    <property type="match status" value="1"/>
</dbReference>
<dbReference type="GO" id="GO:0000271">
    <property type="term" value="P:polysaccharide biosynthetic process"/>
    <property type="evidence" value="ECO:0007669"/>
    <property type="project" value="TreeGrafter"/>
</dbReference>
<feature type="transmembrane region" description="Helical" evidence="1">
    <location>
        <begin position="81"/>
        <end position="101"/>
    </location>
</feature>
<evidence type="ECO:0000259" key="2">
    <source>
        <dbReference type="Pfam" id="PF01757"/>
    </source>
</evidence>
<feature type="transmembrane region" description="Helical" evidence="1">
    <location>
        <begin position="362"/>
        <end position="381"/>
    </location>
</feature>
<dbReference type="Proteomes" id="UP000005237">
    <property type="component" value="Unassembled WGS sequence"/>
</dbReference>
<feature type="domain" description="Acyltransferase 3" evidence="2">
    <location>
        <begin position="15"/>
        <end position="349"/>
    </location>
</feature>